<proteinExistence type="predicted"/>
<dbReference type="RefSeq" id="WP_145710772.1">
    <property type="nucleotide sequence ID" value="NZ_BAAAFY010000001.1"/>
</dbReference>
<keyword evidence="2" id="KW-1185">Reference proteome</keyword>
<gene>
    <name evidence="1" type="ORF">LX66_1004</name>
</gene>
<sequence>MKTWNTYPGSWIRIAFCISLAFIGCKKDDDIAPPQPEYTLAELYAHSVTDAMIADSAEVIDTLWAITPANSGLQWKNIHGKDYVLMATFMRFPDSYPAGDSITNTWGESWVFAPAQMKRRLGPAFTTATDTILRISQLLGLPPVNSHSNTHIAEIWVPAEQLFRPAGNPAINTTTTGAVLVNGVSNTYSTWFDGNIIYSYYRSLSSAADYYYPWTRLGYTYDWAPDTKEVGLSEFVLQASSGIWVEKVTTAAGFFR</sequence>
<name>A0A562TDN8_CHIJA</name>
<dbReference type="EMBL" id="VLLG01000002">
    <property type="protein sequence ID" value="TWI91629.1"/>
    <property type="molecule type" value="Genomic_DNA"/>
</dbReference>
<dbReference type="Proteomes" id="UP000316778">
    <property type="component" value="Unassembled WGS sequence"/>
</dbReference>
<comment type="caution">
    <text evidence="1">The sequence shown here is derived from an EMBL/GenBank/DDBJ whole genome shotgun (WGS) entry which is preliminary data.</text>
</comment>
<evidence type="ECO:0000313" key="1">
    <source>
        <dbReference type="EMBL" id="TWI91629.1"/>
    </source>
</evidence>
<evidence type="ECO:0000313" key="2">
    <source>
        <dbReference type="Proteomes" id="UP000316778"/>
    </source>
</evidence>
<dbReference type="AlphaFoldDB" id="A0A562TDN8"/>
<dbReference type="OrthoDB" id="747120at2"/>
<evidence type="ECO:0008006" key="3">
    <source>
        <dbReference type="Google" id="ProtNLM"/>
    </source>
</evidence>
<dbReference type="PROSITE" id="PS51257">
    <property type="entry name" value="PROKAR_LIPOPROTEIN"/>
    <property type="match status" value="1"/>
</dbReference>
<accession>A0A562TDN8</accession>
<reference evidence="1 2" key="1">
    <citation type="journal article" date="2013" name="Stand. Genomic Sci.">
        <title>Genomic Encyclopedia of Type Strains, Phase I: The one thousand microbial genomes (KMG-I) project.</title>
        <authorList>
            <person name="Kyrpides N.C."/>
            <person name="Woyke T."/>
            <person name="Eisen J.A."/>
            <person name="Garrity G."/>
            <person name="Lilburn T.G."/>
            <person name="Beck B.J."/>
            <person name="Whitman W.B."/>
            <person name="Hugenholtz P."/>
            <person name="Klenk H.P."/>
        </authorList>
    </citation>
    <scope>NUCLEOTIDE SEQUENCE [LARGE SCALE GENOMIC DNA]</scope>
    <source>
        <strain evidence="1 2">DSM 13484</strain>
    </source>
</reference>
<organism evidence="1 2">
    <name type="scientific">Chitinophaga japonensis</name>
    <name type="common">Flexibacter japonensis</name>
    <dbReference type="NCBI Taxonomy" id="104662"/>
    <lineage>
        <taxon>Bacteria</taxon>
        <taxon>Pseudomonadati</taxon>
        <taxon>Bacteroidota</taxon>
        <taxon>Chitinophagia</taxon>
        <taxon>Chitinophagales</taxon>
        <taxon>Chitinophagaceae</taxon>
        <taxon>Chitinophaga</taxon>
    </lineage>
</organism>
<protein>
    <recommendedName>
        <fullName evidence="3">Lipoprotein</fullName>
    </recommendedName>
</protein>